<evidence type="ECO:0000313" key="5">
    <source>
        <dbReference type="EMBL" id="PYI65964.1"/>
    </source>
</evidence>
<dbReference type="PANTHER" id="PTHR30061">
    <property type="entry name" value="MALTOSE-BINDING PERIPLASMIC PROTEIN"/>
    <property type="match status" value="1"/>
</dbReference>
<dbReference type="GO" id="GO:0015768">
    <property type="term" value="P:maltose transport"/>
    <property type="evidence" value="ECO:0007669"/>
    <property type="project" value="TreeGrafter"/>
</dbReference>
<accession>A0A2V5L6T9</accession>
<evidence type="ECO:0000256" key="2">
    <source>
        <dbReference type="ARBA" id="ARBA00022448"/>
    </source>
</evidence>
<dbReference type="PROSITE" id="PS51257">
    <property type="entry name" value="PROKAR_LIPOPROTEIN"/>
    <property type="match status" value="1"/>
</dbReference>
<proteinExistence type="inferred from homology"/>
<dbReference type="Proteomes" id="UP000247832">
    <property type="component" value="Unassembled WGS sequence"/>
</dbReference>
<dbReference type="GO" id="GO:0042956">
    <property type="term" value="P:maltodextrin transmembrane transport"/>
    <property type="evidence" value="ECO:0007669"/>
    <property type="project" value="TreeGrafter"/>
</dbReference>
<feature type="chain" id="PRO_5016164556" evidence="4">
    <location>
        <begin position="26"/>
        <end position="454"/>
    </location>
</feature>
<dbReference type="GO" id="GO:0055052">
    <property type="term" value="C:ATP-binding cassette (ABC) transporter complex, substrate-binding subunit-containing"/>
    <property type="evidence" value="ECO:0007669"/>
    <property type="project" value="TreeGrafter"/>
</dbReference>
<dbReference type="InterPro" id="IPR006059">
    <property type="entry name" value="SBP"/>
</dbReference>
<gene>
    <name evidence="5" type="ORF">CVV68_16315</name>
</gene>
<protein>
    <submittedName>
        <fullName evidence="5">ABC transporter substrate-binding protein</fullName>
    </submittedName>
</protein>
<dbReference type="RefSeq" id="WP_110502066.1">
    <property type="nucleotide sequence ID" value="NZ_QJVD01000019.1"/>
</dbReference>
<dbReference type="OrthoDB" id="366726at2"/>
<comment type="caution">
    <text evidence="5">The sequence shown here is derived from an EMBL/GenBank/DDBJ whole genome shotgun (WGS) entry which is preliminary data.</text>
</comment>
<evidence type="ECO:0000256" key="3">
    <source>
        <dbReference type="ARBA" id="ARBA00022729"/>
    </source>
</evidence>
<dbReference type="GO" id="GO:1901982">
    <property type="term" value="F:maltose binding"/>
    <property type="evidence" value="ECO:0007669"/>
    <property type="project" value="TreeGrafter"/>
</dbReference>
<name>A0A2V5L6T9_9MICC</name>
<keyword evidence="6" id="KW-1185">Reference proteome</keyword>
<evidence type="ECO:0000256" key="1">
    <source>
        <dbReference type="ARBA" id="ARBA00008520"/>
    </source>
</evidence>
<feature type="signal peptide" evidence="4">
    <location>
        <begin position="1"/>
        <end position="25"/>
    </location>
</feature>
<dbReference type="SUPFAM" id="SSF53850">
    <property type="entry name" value="Periplasmic binding protein-like II"/>
    <property type="match status" value="1"/>
</dbReference>
<dbReference type="PANTHER" id="PTHR30061:SF50">
    <property type="entry name" value="MALTOSE_MALTODEXTRIN-BINDING PERIPLASMIC PROTEIN"/>
    <property type="match status" value="1"/>
</dbReference>
<keyword evidence="2" id="KW-0813">Transport</keyword>
<dbReference type="AlphaFoldDB" id="A0A2V5L6T9"/>
<organism evidence="5 6">
    <name type="scientific">Arthrobacter livingstonensis</name>
    <dbReference type="NCBI Taxonomy" id="670078"/>
    <lineage>
        <taxon>Bacteria</taxon>
        <taxon>Bacillati</taxon>
        <taxon>Actinomycetota</taxon>
        <taxon>Actinomycetes</taxon>
        <taxon>Micrococcales</taxon>
        <taxon>Micrococcaceae</taxon>
        <taxon>Arthrobacter</taxon>
    </lineage>
</organism>
<sequence>MKIMRAIASLGAAAVLLTGCGGGGAGTTVEKAPSGQPIQGTNLTYDPNKLVNDGKPIELEWWMWDGDKQFQAFADSYQELHPNVTIKTVNQPWEAYWTKLPLQLQSGKGPALFNIHNSYDATLSPYLESYDVDLAALEKDYNGAAAHVVDEKVKYIDYGIMTGLIWYNKAMWAEAGLTEKDYPKNWEDFRGIAQKLTKRDGDTIKQAGFNFNAAYNSLGFLQYQNGYNLMAEDAVTPALDNPGTLQNMQYFLDLYNVDKVGSKDFGPKAIESFGKGQSAMIYEWGHLHGTLDKNYPSIDYGTFQTPVPDANETPYAFDRYNGESTPGINAGADEAQKAIAQDFMNFFLTDKEDMKNLVLNYSLAPSYKVLADDPDIAANPVVQALGSLDRYIWPGPMPATFETSITKAWEDVVYNGVDPKSAIAGAQKTIASDLAKSGFTSAEPGYAHYAPSPR</sequence>
<evidence type="ECO:0000256" key="4">
    <source>
        <dbReference type="SAM" id="SignalP"/>
    </source>
</evidence>
<evidence type="ECO:0000313" key="6">
    <source>
        <dbReference type="Proteomes" id="UP000247832"/>
    </source>
</evidence>
<dbReference type="Gene3D" id="3.40.190.10">
    <property type="entry name" value="Periplasmic binding protein-like II"/>
    <property type="match status" value="1"/>
</dbReference>
<keyword evidence="3 4" id="KW-0732">Signal</keyword>
<comment type="similarity">
    <text evidence="1">Belongs to the bacterial solute-binding protein 1 family.</text>
</comment>
<dbReference type="Pfam" id="PF13416">
    <property type="entry name" value="SBP_bac_8"/>
    <property type="match status" value="1"/>
</dbReference>
<dbReference type="EMBL" id="QJVD01000019">
    <property type="protein sequence ID" value="PYI65964.1"/>
    <property type="molecule type" value="Genomic_DNA"/>
</dbReference>
<reference evidence="5 6" key="1">
    <citation type="submission" date="2018-05" db="EMBL/GenBank/DDBJ databases">
        <title>Genetic diversity of glacier-inhabiting Cryobacterium bacteria in China and description of Cryobacterium mengkeensis sp. nov. and Arthrobacter glacialis sp. nov.</title>
        <authorList>
            <person name="Liu Q."/>
            <person name="Xin Y.-H."/>
        </authorList>
    </citation>
    <scope>NUCLEOTIDE SEQUENCE [LARGE SCALE GENOMIC DNA]</scope>
    <source>
        <strain evidence="5 6">LI2</strain>
    </source>
</reference>